<evidence type="ECO:0000313" key="1">
    <source>
        <dbReference type="EMBL" id="MBH5338173.1"/>
    </source>
</evidence>
<dbReference type="InterPro" id="IPR014710">
    <property type="entry name" value="RmlC-like_jellyroll"/>
</dbReference>
<sequence length="134" mass="14422">MTTTTVDLFASALHLHPGGDVRAAGRQMAGSGSGAWQIATFHVETDADVHADHWEMHPEAEEAVCCLTGGVRLYFRPGSPGGAEDMVRLPAGTAVIIPRGRWHRLELDAPSDLMSVTVRSGTRMEKRTDSPGCR</sequence>
<reference evidence="1 2" key="1">
    <citation type="submission" date="2020-09" db="EMBL/GenBank/DDBJ databases">
        <title>Biosynthesis of the nuclear factor of activated T cells inhibitor NFAT-133 and its congeners in Streptomyces pactum.</title>
        <authorList>
            <person name="Zhou W."/>
            <person name="Posri P."/>
            <person name="Abugrain M.E."/>
            <person name="Weisberg A.J."/>
            <person name="Chang J.H."/>
            <person name="Mahmud T."/>
        </authorList>
    </citation>
    <scope>NUCLEOTIDE SEQUENCE [LARGE SCALE GENOMIC DNA]</scope>
    <source>
        <strain evidence="1 2">ATCC 27456</strain>
    </source>
</reference>
<dbReference type="Gene3D" id="2.60.120.10">
    <property type="entry name" value="Jelly Rolls"/>
    <property type="match status" value="1"/>
</dbReference>
<accession>A0ABS0NSJ3</accession>
<dbReference type="InterPro" id="IPR011051">
    <property type="entry name" value="RmlC_Cupin_sf"/>
</dbReference>
<gene>
    <name evidence="1" type="ORF">IHE55_26670</name>
</gene>
<protein>
    <submittedName>
        <fullName evidence="1">Cupin</fullName>
    </submittedName>
</protein>
<organism evidence="1 2">
    <name type="scientific">Streptomyces pactum</name>
    <dbReference type="NCBI Taxonomy" id="68249"/>
    <lineage>
        <taxon>Bacteria</taxon>
        <taxon>Bacillati</taxon>
        <taxon>Actinomycetota</taxon>
        <taxon>Actinomycetes</taxon>
        <taxon>Kitasatosporales</taxon>
        <taxon>Streptomycetaceae</taxon>
        <taxon>Streptomyces</taxon>
    </lineage>
</organism>
<name>A0ABS0NSJ3_9ACTN</name>
<keyword evidence="2" id="KW-1185">Reference proteome</keyword>
<dbReference type="RefSeq" id="WP_197991370.1">
    <property type="nucleotide sequence ID" value="NZ_JACYXC010000001.1"/>
</dbReference>
<comment type="caution">
    <text evidence="1">The sequence shown here is derived from an EMBL/GenBank/DDBJ whole genome shotgun (WGS) entry which is preliminary data.</text>
</comment>
<evidence type="ECO:0000313" key="2">
    <source>
        <dbReference type="Proteomes" id="UP000807371"/>
    </source>
</evidence>
<dbReference type="SUPFAM" id="SSF51182">
    <property type="entry name" value="RmlC-like cupins"/>
    <property type="match status" value="1"/>
</dbReference>
<dbReference type="EMBL" id="JACYXC010000001">
    <property type="protein sequence ID" value="MBH5338173.1"/>
    <property type="molecule type" value="Genomic_DNA"/>
</dbReference>
<dbReference type="Proteomes" id="UP000807371">
    <property type="component" value="Unassembled WGS sequence"/>
</dbReference>
<proteinExistence type="predicted"/>